<proteinExistence type="inferred from homology"/>
<dbReference type="GO" id="GO:0004553">
    <property type="term" value="F:hydrolase activity, hydrolyzing O-glycosyl compounds"/>
    <property type="evidence" value="ECO:0007669"/>
    <property type="project" value="InterPro"/>
</dbReference>
<keyword evidence="4 6" id="KW-0326">Glycosidase</keyword>
<dbReference type="GO" id="GO:0048046">
    <property type="term" value="C:apoplast"/>
    <property type="evidence" value="ECO:0007669"/>
    <property type="project" value="UniProtKB-SubCell"/>
</dbReference>
<evidence type="ECO:0000313" key="9">
    <source>
        <dbReference type="Proteomes" id="UP001153076"/>
    </source>
</evidence>
<comment type="similarity">
    <text evidence="6">Belongs to the glycosyl hydrolase 16 family.</text>
</comment>
<keyword evidence="6" id="KW-0052">Apoplast</keyword>
<evidence type="ECO:0000256" key="1">
    <source>
        <dbReference type="ARBA" id="ARBA00022679"/>
    </source>
</evidence>
<evidence type="ECO:0000259" key="7">
    <source>
        <dbReference type="PROSITE" id="PS51762"/>
    </source>
</evidence>
<dbReference type="Pfam" id="PF06955">
    <property type="entry name" value="XET_C"/>
    <property type="match status" value="1"/>
</dbReference>
<dbReference type="SUPFAM" id="SSF49899">
    <property type="entry name" value="Concanavalin A-like lectins/glucanases"/>
    <property type="match status" value="1"/>
</dbReference>
<keyword evidence="6" id="KW-0961">Cell wall biogenesis/degradation</keyword>
<dbReference type="PROSITE" id="PS51762">
    <property type="entry name" value="GH16_2"/>
    <property type="match status" value="1"/>
</dbReference>
<feature type="domain" description="GH16" evidence="7">
    <location>
        <begin position="1"/>
        <end position="133"/>
    </location>
</feature>
<dbReference type="GO" id="GO:0044042">
    <property type="term" value="P:glucan metabolic process"/>
    <property type="evidence" value="ECO:0007669"/>
    <property type="project" value="InterPro"/>
</dbReference>
<dbReference type="OrthoDB" id="4781at2759"/>
<evidence type="ECO:0000313" key="8">
    <source>
        <dbReference type="EMBL" id="KAJ8436093.1"/>
    </source>
</evidence>
<comment type="subcellular location">
    <subcellularLocation>
        <location evidence="6">Secreted</location>
        <location evidence="6">Cell wall</location>
    </subcellularLocation>
    <subcellularLocation>
        <location evidence="6">Secreted</location>
        <location evidence="6">Extracellular space</location>
        <location evidence="6">Apoplast</location>
    </subcellularLocation>
</comment>
<dbReference type="AlphaFoldDB" id="A0A9Q1QBH4"/>
<comment type="caution">
    <text evidence="8">The sequence shown here is derived from an EMBL/GenBank/DDBJ whole genome shotgun (WGS) entry which is preliminary data.</text>
</comment>
<dbReference type="InterPro" id="IPR000757">
    <property type="entry name" value="Beta-glucanase-like"/>
</dbReference>
<evidence type="ECO:0000256" key="3">
    <source>
        <dbReference type="ARBA" id="ARBA00023180"/>
    </source>
</evidence>
<dbReference type="InterPro" id="IPR008263">
    <property type="entry name" value="GH16_AS"/>
</dbReference>
<name>A0A9Q1QBH4_9CARY</name>
<comment type="function">
    <text evidence="6">Catalyzes xyloglucan endohydrolysis (XEH) and/or endotransglycosylation (XET). Cleaves and religates xyloglucan polymers, an essential constituent of the primary cell wall, and thereby participates in cell wall construction of growing tissues.</text>
</comment>
<reference evidence="8" key="1">
    <citation type="submission" date="2022-04" db="EMBL/GenBank/DDBJ databases">
        <title>Carnegiea gigantea Genome sequencing and assembly v2.</title>
        <authorList>
            <person name="Copetti D."/>
            <person name="Sanderson M.J."/>
            <person name="Burquez A."/>
            <person name="Wojciechowski M.F."/>
        </authorList>
    </citation>
    <scope>NUCLEOTIDE SEQUENCE</scope>
    <source>
        <strain evidence="8">SGP5-SGP5p</strain>
        <tissue evidence="8">Aerial part</tissue>
    </source>
</reference>
<dbReference type="GO" id="GO:0071555">
    <property type="term" value="P:cell wall organization"/>
    <property type="evidence" value="ECO:0007669"/>
    <property type="project" value="UniProtKB-KW"/>
</dbReference>
<dbReference type="EC" id="2.4.1.207" evidence="6"/>
<dbReference type="InterPro" id="IPR013320">
    <property type="entry name" value="ConA-like_dom_sf"/>
</dbReference>
<keyword evidence="1 6" id="KW-0808">Transferase</keyword>
<dbReference type="Proteomes" id="UP001153076">
    <property type="component" value="Unassembled WGS sequence"/>
</dbReference>
<feature type="active site" description="Proton donor" evidence="5">
    <location>
        <position position="33"/>
    </location>
</feature>
<protein>
    <recommendedName>
        <fullName evidence="6">Xyloglucan endotransglucosylase/hydrolase</fullName>
        <ecNumber evidence="6">2.4.1.207</ecNumber>
    </recommendedName>
</protein>
<organism evidence="8 9">
    <name type="scientific">Carnegiea gigantea</name>
    <dbReference type="NCBI Taxonomy" id="171969"/>
    <lineage>
        <taxon>Eukaryota</taxon>
        <taxon>Viridiplantae</taxon>
        <taxon>Streptophyta</taxon>
        <taxon>Embryophyta</taxon>
        <taxon>Tracheophyta</taxon>
        <taxon>Spermatophyta</taxon>
        <taxon>Magnoliopsida</taxon>
        <taxon>eudicotyledons</taxon>
        <taxon>Gunneridae</taxon>
        <taxon>Pentapetalae</taxon>
        <taxon>Caryophyllales</taxon>
        <taxon>Cactineae</taxon>
        <taxon>Cactaceae</taxon>
        <taxon>Cactoideae</taxon>
        <taxon>Echinocereeae</taxon>
        <taxon>Carnegiea</taxon>
    </lineage>
</organism>
<dbReference type="Pfam" id="PF00722">
    <property type="entry name" value="Glyco_hydro_16"/>
    <property type="match status" value="1"/>
</dbReference>
<comment type="PTM">
    <text evidence="6">Contains at least one intrachain disulfide bond essential for its enzymatic activity.</text>
</comment>
<dbReference type="EMBL" id="JAKOGI010000366">
    <property type="protein sequence ID" value="KAJ8436093.1"/>
    <property type="molecule type" value="Genomic_DNA"/>
</dbReference>
<dbReference type="PANTHER" id="PTHR31062">
    <property type="entry name" value="XYLOGLUCAN ENDOTRANSGLUCOSYLASE/HYDROLASE PROTEIN 8-RELATED"/>
    <property type="match status" value="1"/>
</dbReference>
<dbReference type="PROSITE" id="PS01034">
    <property type="entry name" value="GH16_1"/>
    <property type="match status" value="1"/>
</dbReference>
<dbReference type="Gene3D" id="2.60.120.200">
    <property type="match status" value="1"/>
</dbReference>
<keyword evidence="6" id="KW-0964">Secreted</keyword>
<dbReference type="GO" id="GO:0016762">
    <property type="term" value="F:xyloglucan:xyloglucosyl transferase activity"/>
    <property type="evidence" value="ECO:0007669"/>
    <property type="project" value="UniProtKB-EC"/>
</dbReference>
<sequence length="200" mass="23093">MKIKLPPKSDGIITTFYLITGLKGSQHNELDFEFLGNHTLQTNVYVHDIGGREQRVRLWFDATADFHSYKILWNPSTIMFFVDDTPIRVFKNRKQEGIPFPDQFPMHIEATIWTADWAGGLVNWKNGTFKAQYKGFEINGCPSNSGFEGCRSPSLPWNQVHELNDMQIEAYTEARKNFMIYDYCSDASRKPANPKECENI</sequence>
<evidence type="ECO:0000256" key="5">
    <source>
        <dbReference type="PIRSR" id="PIRSR608264-1"/>
    </source>
</evidence>
<evidence type="ECO:0000256" key="4">
    <source>
        <dbReference type="ARBA" id="ARBA00023295"/>
    </source>
</evidence>
<dbReference type="InterPro" id="IPR044791">
    <property type="entry name" value="Beta-glucanase/XTH"/>
</dbReference>
<evidence type="ECO:0000256" key="6">
    <source>
        <dbReference type="RuleBase" id="RU361120"/>
    </source>
</evidence>
<accession>A0A9Q1QBH4</accession>
<keyword evidence="2 6" id="KW-0378">Hydrolase</keyword>
<dbReference type="InterPro" id="IPR010713">
    <property type="entry name" value="XET_C"/>
</dbReference>
<feature type="active site" description="Nucleophile" evidence="5">
    <location>
        <position position="29"/>
    </location>
</feature>
<dbReference type="PRINTS" id="PR00737">
    <property type="entry name" value="GLHYDRLASE16"/>
</dbReference>
<dbReference type="InterPro" id="IPR008264">
    <property type="entry name" value="Beta_glucanase"/>
</dbReference>
<gene>
    <name evidence="8" type="ORF">Cgig2_011915</name>
</gene>
<keyword evidence="6" id="KW-0134">Cell wall</keyword>
<keyword evidence="3" id="KW-0325">Glycoprotein</keyword>
<evidence type="ECO:0000256" key="2">
    <source>
        <dbReference type="ARBA" id="ARBA00022801"/>
    </source>
</evidence>
<keyword evidence="9" id="KW-1185">Reference proteome</keyword>